<dbReference type="InterPro" id="IPR052897">
    <property type="entry name" value="Sec-Metab_Biosynth_Hydrolase"/>
</dbReference>
<dbReference type="PANTHER" id="PTHR37017">
    <property type="entry name" value="AB HYDROLASE-1 DOMAIN-CONTAINING PROTEIN-RELATED"/>
    <property type="match status" value="1"/>
</dbReference>
<dbReference type="SUPFAM" id="SSF53474">
    <property type="entry name" value="alpha/beta-Hydrolases"/>
    <property type="match status" value="1"/>
</dbReference>
<dbReference type="RefSeq" id="WP_049744874.1">
    <property type="nucleotide sequence ID" value="NZ_CP012150.1"/>
</dbReference>
<protein>
    <recommendedName>
        <fullName evidence="1">AB hydrolase-1 domain-containing protein</fullName>
    </recommendedName>
</protein>
<dbReference type="InterPro" id="IPR029058">
    <property type="entry name" value="AB_hydrolase_fold"/>
</dbReference>
<dbReference type="Gene3D" id="3.40.50.1820">
    <property type="entry name" value="alpha/beta hydrolase"/>
    <property type="match status" value="1"/>
</dbReference>
<dbReference type="KEGG" id="mgo:AFA91_11805"/>
<dbReference type="GO" id="GO:0003824">
    <property type="term" value="F:catalytic activity"/>
    <property type="evidence" value="ECO:0007669"/>
    <property type="project" value="UniProtKB-ARBA"/>
</dbReference>
<evidence type="ECO:0000313" key="2">
    <source>
        <dbReference type="EMBL" id="AKS32447.1"/>
    </source>
</evidence>
<dbReference type="OrthoDB" id="9814966at2"/>
<gene>
    <name evidence="2" type="ORF">AFA91_11805</name>
</gene>
<dbReference type="AlphaFoldDB" id="A0A0K0X501"/>
<dbReference type="PATRIC" id="fig|134601.6.peg.2459"/>
<dbReference type="Pfam" id="PF12697">
    <property type="entry name" value="Abhydrolase_6"/>
    <property type="match status" value="1"/>
</dbReference>
<evidence type="ECO:0000313" key="3">
    <source>
        <dbReference type="Proteomes" id="UP000062255"/>
    </source>
</evidence>
<dbReference type="STRING" id="134601.AFA91_11805"/>
<feature type="domain" description="AB hydrolase-1" evidence="1">
    <location>
        <begin position="6"/>
        <end position="217"/>
    </location>
</feature>
<dbReference type="PANTHER" id="PTHR37017:SF11">
    <property type="entry name" value="ESTERASE_LIPASE_THIOESTERASE DOMAIN-CONTAINING PROTEIN"/>
    <property type="match status" value="1"/>
</dbReference>
<organism evidence="2 3">
    <name type="scientific">Mycolicibacterium goodii</name>
    <name type="common">Mycobacterium goodii</name>
    <dbReference type="NCBI Taxonomy" id="134601"/>
    <lineage>
        <taxon>Bacteria</taxon>
        <taxon>Bacillati</taxon>
        <taxon>Actinomycetota</taxon>
        <taxon>Actinomycetes</taxon>
        <taxon>Mycobacteriales</taxon>
        <taxon>Mycobacteriaceae</taxon>
        <taxon>Mycolicibacterium</taxon>
    </lineage>
</organism>
<evidence type="ECO:0000259" key="1">
    <source>
        <dbReference type="Pfam" id="PF12697"/>
    </source>
</evidence>
<proteinExistence type="predicted"/>
<dbReference type="InterPro" id="IPR000073">
    <property type="entry name" value="AB_hydrolase_1"/>
</dbReference>
<name>A0A0K0X501_MYCGD</name>
<dbReference type="EMBL" id="CP012150">
    <property type="protein sequence ID" value="AKS32447.1"/>
    <property type="molecule type" value="Genomic_DNA"/>
</dbReference>
<dbReference type="Proteomes" id="UP000062255">
    <property type="component" value="Chromosome"/>
</dbReference>
<reference evidence="2 3" key="1">
    <citation type="submission" date="2015-07" db="EMBL/GenBank/DDBJ databases">
        <title>Complete genome sequence of Mycobacterium goodii X7B, a facultative thermophilic biodesulfurizing bacterium.</title>
        <authorList>
            <person name="Yu B."/>
            <person name="Li F."/>
            <person name="Xu P."/>
        </authorList>
    </citation>
    <scope>NUCLEOTIDE SEQUENCE [LARGE SCALE GENOMIC DNA]</scope>
    <source>
        <strain evidence="2 3">X7B</strain>
    </source>
</reference>
<sequence>MTLPALLIVHGAWHRPEHFSLLVEQLPEFDVHTVALTSSGTDPAALGDMYTDAAVIAAAAAAIDGPVVVLAHSYGGIPTTQGLRYATNVRRIIYLASFQLQAGQSLLSTNGGVLMPWVTRHDGYTEVDTPRTTFYNDVDDVTARRAVSMLGRQSIASMNQELTTTAWQVIPSTYIVCEADNAIPVAKQEVFARNADEVVRLPTSHSPFLSRPAALAELITESLTERSNA</sequence>
<accession>A0A0K0X501</accession>